<accession>A0A9Q0JZK8</accession>
<dbReference type="OrthoDB" id="1862401at2759"/>
<sequence length="108" mass="11729">MPSSLSSLTLISRCSVFPKQKSSIESLKLFVSDLPMLSCQYIQKGVLFTRPPISIEALVIRVMEQQQRWLKWEKGENAGDGAATKMAKVGKGSTVAIFGLGAVGLVEN</sequence>
<dbReference type="EMBL" id="JAMYWD010000011">
    <property type="protein sequence ID" value="KAJ4957302.1"/>
    <property type="molecule type" value="Genomic_DNA"/>
</dbReference>
<protein>
    <submittedName>
        <fullName evidence="1">Uncharacterized protein</fullName>
    </submittedName>
</protein>
<evidence type="ECO:0000313" key="1">
    <source>
        <dbReference type="EMBL" id="KAJ4957302.1"/>
    </source>
</evidence>
<proteinExistence type="predicted"/>
<keyword evidence="2" id="KW-1185">Reference proteome</keyword>
<evidence type="ECO:0000313" key="2">
    <source>
        <dbReference type="Proteomes" id="UP001141806"/>
    </source>
</evidence>
<gene>
    <name evidence="1" type="ORF">NE237_014085</name>
</gene>
<name>A0A9Q0JZK8_9MAGN</name>
<dbReference type="Gene3D" id="3.40.50.720">
    <property type="entry name" value="NAD(P)-binding Rossmann-like Domain"/>
    <property type="match status" value="1"/>
</dbReference>
<reference evidence="1" key="1">
    <citation type="journal article" date="2023" name="Plant J.">
        <title>The genome of the king protea, Protea cynaroides.</title>
        <authorList>
            <person name="Chang J."/>
            <person name="Duong T.A."/>
            <person name="Schoeman C."/>
            <person name="Ma X."/>
            <person name="Roodt D."/>
            <person name="Barker N."/>
            <person name="Li Z."/>
            <person name="Van de Peer Y."/>
            <person name="Mizrachi E."/>
        </authorList>
    </citation>
    <scope>NUCLEOTIDE SEQUENCE</scope>
    <source>
        <tissue evidence="1">Young leaves</tissue>
    </source>
</reference>
<dbReference type="AlphaFoldDB" id="A0A9Q0JZK8"/>
<organism evidence="1 2">
    <name type="scientific">Protea cynaroides</name>
    <dbReference type="NCBI Taxonomy" id="273540"/>
    <lineage>
        <taxon>Eukaryota</taxon>
        <taxon>Viridiplantae</taxon>
        <taxon>Streptophyta</taxon>
        <taxon>Embryophyta</taxon>
        <taxon>Tracheophyta</taxon>
        <taxon>Spermatophyta</taxon>
        <taxon>Magnoliopsida</taxon>
        <taxon>Proteales</taxon>
        <taxon>Proteaceae</taxon>
        <taxon>Protea</taxon>
    </lineage>
</organism>
<comment type="caution">
    <text evidence="1">The sequence shown here is derived from an EMBL/GenBank/DDBJ whole genome shotgun (WGS) entry which is preliminary data.</text>
</comment>
<dbReference type="Proteomes" id="UP001141806">
    <property type="component" value="Unassembled WGS sequence"/>
</dbReference>